<feature type="transmembrane region" description="Helical" evidence="6">
    <location>
        <begin position="84"/>
        <end position="102"/>
    </location>
</feature>
<evidence type="ECO:0000256" key="6">
    <source>
        <dbReference type="SAM" id="Phobius"/>
    </source>
</evidence>
<evidence type="ECO:0000313" key="9">
    <source>
        <dbReference type="Proteomes" id="UP001596119"/>
    </source>
</evidence>
<dbReference type="Gene3D" id="1.20.1250.20">
    <property type="entry name" value="MFS general substrate transporter like domains"/>
    <property type="match status" value="1"/>
</dbReference>
<dbReference type="CDD" id="cd17316">
    <property type="entry name" value="MFS_SV2_like"/>
    <property type="match status" value="1"/>
</dbReference>
<feature type="domain" description="Major facilitator superfamily (MFS) profile" evidence="7">
    <location>
        <begin position="17"/>
        <end position="424"/>
    </location>
</feature>
<keyword evidence="3 6" id="KW-0812">Transmembrane</keyword>
<evidence type="ECO:0000256" key="3">
    <source>
        <dbReference type="ARBA" id="ARBA00022692"/>
    </source>
</evidence>
<feature type="transmembrane region" description="Helical" evidence="6">
    <location>
        <begin position="247"/>
        <end position="265"/>
    </location>
</feature>
<sequence>MTRVDEGGRRRGVLRRMTLATAWGEGLDGYDLGVLSVVLPLITTSLGLSPLWEGLVAASALVGIFVGAPLAGRLTDRLGRRRMFVLDIAAFVVLGVLQAVVTEPWQLFVVRLLLGAAIGAEYAIGAAMLAELAPSRGRGRRLSGLLVSWYVGFLVSVVTAYLLVDLAGLNWRWVLATSAVPALVVLALRVGLPESPRWLVRHGRVDEAREIVERQLGPEAFAAEEYAAEDHGTDRLRLFRGELGRRTVFVCVFWACNVAPYFAIFTFAPQVFTALQLSDERASTIAVNALAAVGAVVGMLSIERVGRRRQLIVPFWIMAVSLVVVGLWSGGPAALVAACFAVFAFFNALQGNLTAVYPIEVFPTDVRSTGVGIGSAASRVGAAVGTFLLPVGITVIGVGPCMLIGAAVCVAGAVVSHRLAPETTGRTLTRTGGVGSVA</sequence>
<evidence type="ECO:0000313" key="8">
    <source>
        <dbReference type="EMBL" id="MFC5948080.1"/>
    </source>
</evidence>
<keyword evidence="9" id="KW-1185">Reference proteome</keyword>
<feature type="transmembrane region" description="Helical" evidence="6">
    <location>
        <begin position="315"/>
        <end position="346"/>
    </location>
</feature>
<feature type="transmembrane region" description="Helical" evidence="6">
    <location>
        <begin position="20"/>
        <end position="42"/>
    </location>
</feature>
<reference evidence="9" key="1">
    <citation type="journal article" date="2019" name="Int. J. Syst. Evol. Microbiol.">
        <title>The Global Catalogue of Microorganisms (GCM) 10K type strain sequencing project: providing services to taxonomists for standard genome sequencing and annotation.</title>
        <authorList>
            <consortium name="The Broad Institute Genomics Platform"/>
            <consortium name="The Broad Institute Genome Sequencing Center for Infectious Disease"/>
            <person name="Wu L."/>
            <person name="Ma J."/>
        </authorList>
    </citation>
    <scope>NUCLEOTIDE SEQUENCE [LARGE SCALE GENOMIC DNA]</scope>
    <source>
        <strain evidence="9">CGMCC 4.7397</strain>
    </source>
</reference>
<dbReference type="SUPFAM" id="SSF103473">
    <property type="entry name" value="MFS general substrate transporter"/>
    <property type="match status" value="1"/>
</dbReference>
<comment type="subcellular location">
    <subcellularLocation>
        <location evidence="1">Cell membrane</location>
        <topology evidence="1">Multi-pass membrane protein</topology>
    </subcellularLocation>
</comment>
<accession>A0ABW1I4C8</accession>
<dbReference type="PANTHER" id="PTHR48022:SF2">
    <property type="entry name" value="PLASTIDIC GLUCOSE TRANSPORTER 4"/>
    <property type="match status" value="1"/>
</dbReference>
<evidence type="ECO:0000256" key="5">
    <source>
        <dbReference type="ARBA" id="ARBA00023136"/>
    </source>
</evidence>
<dbReference type="InterPro" id="IPR036259">
    <property type="entry name" value="MFS_trans_sf"/>
</dbReference>
<dbReference type="InterPro" id="IPR020846">
    <property type="entry name" value="MFS_dom"/>
</dbReference>
<dbReference type="Proteomes" id="UP001596119">
    <property type="component" value="Unassembled WGS sequence"/>
</dbReference>
<comment type="caution">
    <text evidence="8">The sequence shown here is derived from an EMBL/GenBank/DDBJ whole genome shotgun (WGS) entry which is preliminary data.</text>
</comment>
<evidence type="ECO:0000256" key="2">
    <source>
        <dbReference type="ARBA" id="ARBA00010992"/>
    </source>
</evidence>
<comment type="similarity">
    <text evidence="2">Belongs to the major facilitator superfamily. Sugar transporter (TC 2.A.1.1) family.</text>
</comment>
<dbReference type="PROSITE" id="PS50850">
    <property type="entry name" value="MFS"/>
    <property type="match status" value="1"/>
</dbReference>
<feature type="transmembrane region" description="Helical" evidence="6">
    <location>
        <begin position="108"/>
        <end position="130"/>
    </location>
</feature>
<feature type="transmembrane region" description="Helical" evidence="6">
    <location>
        <begin position="285"/>
        <end position="303"/>
    </location>
</feature>
<dbReference type="RefSeq" id="WP_379565138.1">
    <property type="nucleotide sequence ID" value="NZ_JBHSQK010000011.1"/>
</dbReference>
<feature type="transmembrane region" description="Helical" evidence="6">
    <location>
        <begin position="170"/>
        <end position="192"/>
    </location>
</feature>
<evidence type="ECO:0000259" key="7">
    <source>
        <dbReference type="PROSITE" id="PS50850"/>
    </source>
</evidence>
<dbReference type="Pfam" id="PF00083">
    <property type="entry name" value="Sugar_tr"/>
    <property type="match status" value="1"/>
</dbReference>
<dbReference type="PANTHER" id="PTHR48022">
    <property type="entry name" value="PLASTIDIC GLUCOSE TRANSPORTER 4"/>
    <property type="match status" value="1"/>
</dbReference>
<name>A0ABW1I4C8_9PSEU</name>
<organism evidence="8 9">
    <name type="scientific">Pseudonocardia lutea</name>
    <dbReference type="NCBI Taxonomy" id="2172015"/>
    <lineage>
        <taxon>Bacteria</taxon>
        <taxon>Bacillati</taxon>
        <taxon>Actinomycetota</taxon>
        <taxon>Actinomycetes</taxon>
        <taxon>Pseudonocardiales</taxon>
        <taxon>Pseudonocardiaceae</taxon>
        <taxon>Pseudonocardia</taxon>
    </lineage>
</organism>
<keyword evidence="4 6" id="KW-1133">Transmembrane helix</keyword>
<dbReference type="EMBL" id="JBHSQK010000011">
    <property type="protein sequence ID" value="MFC5948080.1"/>
    <property type="molecule type" value="Genomic_DNA"/>
</dbReference>
<proteinExistence type="inferred from homology"/>
<protein>
    <submittedName>
        <fullName evidence="8">MFS transporter</fullName>
    </submittedName>
</protein>
<evidence type="ECO:0000256" key="1">
    <source>
        <dbReference type="ARBA" id="ARBA00004651"/>
    </source>
</evidence>
<dbReference type="InterPro" id="IPR005828">
    <property type="entry name" value="MFS_sugar_transport-like"/>
</dbReference>
<keyword evidence="5 6" id="KW-0472">Membrane</keyword>
<evidence type="ECO:0000256" key="4">
    <source>
        <dbReference type="ARBA" id="ARBA00022989"/>
    </source>
</evidence>
<gene>
    <name evidence="8" type="ORF">ACFQH9_07310</name>
</gene>
<feature type="transmembrane region" description="Helical" evidence="6">
    <location>
        <begin position="142"/>
        <end position="164"/>
    </location>
</feature>
<feature type="transmembrane region" description="Helical" evidence="6">
    <location>
        <begin position="54"/>
        <end position="72"/>
    </location>
</feature>
<feature type="transmembrane region" description="Helical" evidence="6">
    <location>
        <begin position="387"/>
        <end position="415"/>
    </location>
</feature>
<dbReference type="InterPro" id="IPR050360">
    <property type="entry name" value="MFS_Sugar_Transporters"/>
</dbReference>